<evidence type="ECO:0000313" key="3">
    <source>
        <dbReference type="Proteomes" id="UP000652013"/>
    </source>
</evidence>
<keyword evidence="1" id="KW-0732">Signal</keyword>
<feature type="signal peptide" evidence="1">
    <location>
        <begin position="1"/>
        <end position="30"/>
    </location>
</feature>
<sequence>MPTDRFVRRTTPLAVLAAVVALAGCTPKPAAGPPPAPAVTPSAGSMTLGPPSKADLAGVWCGEPGETVMLSPDSTFVVEGLSEAFTKALFDDDGYVGDNRLQAEFGGVRPTIGAGRWALFDAPTFLVVDLGFDRLGTRAFEESFGLSVSREGSERHLYFSIGDPDDGNQHRFTRCEGASTNV</sequence>
<evidence type="ECO:0000313" key="2">
    <source>
        <dbReference type="EMBL" id="GIJ01309.1"/>
    </source>
</evidence>
<organism evidence="2 3">
    <name type="scientific">Spirilliplanes yamanashiensis</name>
    <dbReference type="NCBI Taxonomy" id="42233"/>
    <lineage>
        <taxon>Bacteria</taxon>
        <taxon>Bacillati</taxon>
        <taxon>Actinomycetota</taxon>
        <taxon>Actinomycetes</taxon>
        <taxon>Micromonosporales</taxon>
        <taxon>Micromonosporaceae</taxon>
        <taxon>Spirilliplanes</taxon>
    </lineage>
</organism>
<dbReference type="PROSITE" id="PS51257">
    <property type="entry name" value="PROKAR_LIPOPROTEIN"/>
    <property type="match status" value="1"/>
</dbReference>
<dbReference type="AlphaFoldDB" id="A0A8J3Y4F6"/>
<reference evidence="2" key="1">
    <citation type="submission" date="2021-01" db="EMBL/GenBank/DDBJ databases">
        <title>Whole genome shotgun sequence of Spirilliplanes yamanashiensis NBRC 15828.</title>
        <authorList>
            <person name="Komaki H."/>
            <person name="Tamura T."/>
        </authorList>
    </citation>
    <scope>NUCLEOTIDE SEQUENCE</scope>
    <source>
        <strain evidence="2">NBRC 15828</strain>
    </source>
</reference>
<dbReference type="RefSeq" id="WP_203936631.1">
    <property type="nucleotide sequence ID" value="NZ_BAAAGJ010000005.1"/>
</dbReference>
<keyword evidence="3" id="KW-1185">Reference proteome</keyword>
<name>A0A8J3Y4F6_9ACTN</name>
<dbReference type="Proteomes" id="UP000652013">
    <property type="component" value="Unassembled WGS sequence"/>
</dbReference>
<evidence type="ECO:0000256" key="1">
    <source>
        <dbReference type="SAM" id="SignalP"/>
    </source>
</evidence>
<dbReference type="EMBL" id="BOOY01000003">
    <property type="protein sequence ID" value="GIJ01309.1"/>
    <property type="molecule type" value="Genomic_DNA"/>
</dbReference>
<protein>
    <recommendedName>
        <fullName evidence="4">Lipoprotein</fullName>
    </recommendedName>
</protein>
<proteinExistence type="predicted"/>
<feature type="chain" id="PRO_5035323421" description="Lipoprotein" evidence="1">
    <location>
        <begin position="31"/>
        <end position="182"/>
    </location>
</feature>
<gene>
    <name evidence="2" type="ORF">Sya03_06610</name>
</gene>
<evidence type="ECO:0008006" key="4">
    <source>
        <dbReference type="Google" id="ProtNLM"/>
    </source>
</evidence>
<accession>A0A8J3Y4F6</accession>
<comment type="caution">
    <text evidence="2">The sequence shown here is derived from an EMBL/GenBank/DDBJ whole genome shotgun (WGS) entry which is preliminary data.</text>
</comment>